<dbReference type="AlphaFoldDB" id="A0A0D8J5D8"/>
<dbReference type="PRINTS" id="PR00111">
    <property type="entry name" value="ABHYDROLASE"/>
</dbReference>
<dbReference type="Proteomes" id="UP000032544">
    <property type="component" value="Unassembled WGS sequence"/>
</dbReference>
<dbReference type="OrthoDB" id="2247630at2"/>
<dbReference type="SUPFAM" id="SSF53474">
    <property type="entry name" value="alpha/beta-Hydrolases"/>
    <property type="match status" value="1"/>
</dbReference>
<sequence length="289" mass="32659">MKKQTGFIQIEPNLRLWVETYGDDSNEAILFISGAGANSSFWSDKLCKNLANRNFCVIKYDHRDFGYSTKVDYEKNPFDVMQLTKDAITILDSLSVTKAHVVGHSMGGFIVQLLAIHYPDRIISMTSASASTNSGNIPPPPPKTWEIFMENNPTNNFNNDLQGFLKVWKYLNGTAEFDKKLAVEYTKNLYDRQDIIGAIGDSHVKAQANLTDRTEQLQEVKIPALIIHGEEDYLVHKFGGIQTAACIPNSKLVLIPKMGHVLFNCTILERFEQEIIQFLIKNKRKTNPS</sequence>
<dbReference type="EMBL" id="JRHC01000006">
    <property type="protein sequence ID" value="KJF42185.1"/>
    <property type="molecule type" value="Genomic_DNA"/>
</dbReference>
<dbReference type="InterPro" id="IPR050471">
    <property type="entry name" value="AB_hydrolase"/>
</dbReference>
<dbReference type="InterPro" id="IPR029058">
    <property type="entry name" value="AB_hydrolase_fold"/>
</dbReference>
<feature type="domain" description="AB hydrolase-1" evidence="1">
    <location>
        <begin position="28"/>
        <end position="263"/>
    </location>
</feature>
<accession>A0A0D8J5D8</accession>
<dbReference type="RefSeq" id="WP_045032957.1">
    <property type="nucleotide sequence ID" value="NZ_JRHC01000006.1"/>
</dbReference>
<comment type="caution">
    <text evidence="2">The sequence shown here is derived from an EMBL/GenBank/DDBJ whole genome shotgun (WGS) entry which is preliminary data.</text>
</comment>
<name>A0A0D8J5D8_9BACT</name>
<dbReference type="PANTHER" id="PTHR43433">
    <property type="entry name" value="HYDROLASE, ALPHA/BETA FOLD FAMILY PROTEIN"/>
    <property type="match status" value="1"/>
</dbReference>
<dbReference type="InterPro" id="IPR000073">
    <property type="entry name" value="AB_hydrolase_1"/>
</dbReference>
<keyword evidence="3" id="KW-1185">Reference proteome</keyword>
<reference evidence="2 3" key="1">
    <citation type="submission" date="2014-09" db="EMBL/GenBank/DDBJ databases">
        <title>Draft Genome Sequence of Draconibacterium sp. JN14CK-3.</title>
        <authorList>
            <person name="Dong C."/>
            <person name="Lai Q."/>
            <person name="Shao Z."/>
        </authorList>
    </citation>
    <scope>NUCLEOTIDE SEQUENCE [LARGE SCALE GENOMIC DNA]</scope>
    <source>
        <strain evidence="2 3">JN14CK-3</strain>
    </source>
</reference>
<evidence type="ECO:0000313" key="2">
    <source>
        <dbReference type="EMBL" id="KJF42185.1"/>
    </source>
</evidence>
<dbReference type="Pfam" id="PF00561">
    <property type="entry name" value="Abhydrolase_1"/>
    <property type="match status" value="1"/>
</dbReference>
<organism evidence="2 3">
    <name type="scientific">Draconibacterium sediminis</name>
    <dbReference type="NCBI Taxonomy" id="1544798"/>
    <lineage>
        <taxon>Bacteria</taxon>
        <taxon>Pseudomonadati</taxon>
        <taxon>Bacteroidota</taxon>
        <taxon>Bacteroidia</taxon>
        <taxon>Marinilabiliales</taxon>
        <taxon>Prolixibacteraceae</taxon>
        <taxon>Draconibacterium</taxon>
    </lineage>
</organism>
<dbReference type="Gene3D" id="3.40.50.1820">
    <property type="entry name" value="alpha/beta hydrolase"/>
    <property type="match status" value="1"/>
</dbReference>
<dbReference type="PANTHER" id="PTHR43433:SF5">
    <property type="entry name" value="AB HYDROLASE-1 DOMAIN-CONTAINING PROTEIN"/>
    <property type="match status" value="1"/>
</dbReference>
<dbReference type="STRING" id="1544798.LH29_20500"/>
<evidence type="ECO:0000259" key="1">
    <source>
        <dbReference type="Pfam" id="PF00561"/>
    </source>
</evidence>
<protein>
    <recommendedName>
        <fullName evidence="1">AB hydrolase-1 domain-containing protein</fullName>
    </recommendedName>
</protein>
<evidence type="ECO:0000313" key="3">
    <source>
        <dbReference type="Proteomes" id="UP000032544"/>
    </source>
</evidence>
<proteinExistence type="predicted"/>
<gene>
    <name evidence="2" type="ORF">LH29_20500</name>
</gene>